<evidence type="ECO:0000313" key="4">
    <source>
        <dbReference type="Proteomes" id="UP001374584"/>
    </source>
</evidence>
<dbReference type="GO" id="GO:0004523">
    <property type="term" value="F:RNA-DNA hybrid ribonuclease activity"/>
    <property type="evidence" value="ECO:0007669"/>
    <property type="project" value="InterPro"/>
</dbReference>
<gene>
    <name evidence="3" type="ORF">VNO80_14568</name>
</gene>
<dbReference type="GO" id="GO:0003676">
    <property type="term" value="F:nucleic acid binding"/>
    <property type="evidence" value="ECO:0007669"/>
    <property type="project" value="InterPro"/>
</dbReference>
<evidence type="ECO:0000313" key="3">
    <source>
        <dbReference type="EMBL" id="KAK7355314.1"/>
    </source>
</evidence>
<organism evidence="3 4">
    <name type="scientific">Phaseolus coccineus</name>
    <name type="common">Scarlet runner bean</name>
    <name type="synonym">Phaseolus multiflorus</name>
    <dbReference type="NCBI Taxonomy" id="3886"/>
    <lineage>
        <taxon>Eukaryota</taxon>
        <taxon>Viridiplantae</taxon>
        <taxon>Streptophyta</taxon>
        <taxon>Embryophyta</taxon>
        <taxon>Tracheophyta</taxon>
        <taxon>Spermatophyta</taxon>
        <taxon>Magnoliopsida</taxon>
        <taxon>eudicotyledons</taxon>
        <taxon>Gunneridae</taxon>
        <taxon>Pentapetalae</taxon>
        <taxon>rosids</taxon>
        <taxon>fabids</taxon>
        <taxon>Fabales</taxon>
        <taxon>Fabaceae</taxon>
        <taxon>Papilionoideae</taxon>
        <taxon>50 kb inversion clade</taxon>
        <taxon>NPAAA clade</taxon>
        <taxon>indigoferoid/millettioid clade</taxon>
        <taxon>Phaseoleae</taxon>
        <taxon>Phaseolus</taxon>
    </lineage>
</organism>
<dbReference type="AlphaFoldDB" id="A0AAN9MM15"/>
<reference evidence="3 4" key="1">
    <citation type="submission" date="2024-01" db="EMBL/GenBank/DDBJ databases">
        <title>The genomes of 5 underutilized Papilionoideae crops provide insights into root nodulation and disease resistanc.</title>
        <authorList>
            <person name="Jiang F."/>
        </authorList>
    </citation>
    <scope>NUCLEOTIDE SEQUENCE [LARGE SCALE GENOMIC DNA]</scope>
    <source>
        <strain evidence="3">JINMINGXINNONG_FW02</strain>
        <tissue evidence="3">Leaves</tissue>
    </source>
</reference>
<evidence type="ECO:0008006" key="5">
    <source>
        <dbReference type="Google" id="ProtNLM"/>
    </source>
</evidence>
<dbReference type="InterPro" id="IPR052929">
    <property type="entry name" value="RNase_H-like_EbsB-rel"/>
</dbReference>
<name>A0AAN9MM15_PHACN</name>
<evidence type="ECO:0000259" key="1">
    <source>
        <dbReference type="Pfam" id="PF13456"/>
    </source>
</evidence>
<sequence>MASSTSVCNSLVQDRIFHAEAAPRCKKLVWHAYKEELPVRSLLLAKGIIENDTCPCCGKGNETTMHALLQCEEVKCIWFGSPLGLRMEMMHHINTVPQWINECVGLLDKRAMGIVCVIMWALWHKRNVWVLRQKKLGFSEVMAKACSMFFPDEWIPPPYPHVKANFSAFVQDKVGTAMGVVYRNSAGVPLASATNFMEKQCFDVEIAEAVCYRWASERAGELSFCDVIFETDCQQLYSHWNEIIKGKGNTDTCYLDSLLEDCRIMLHGTRSSLTLVGLGGNKVARNIALEAFVYGERVWTDDGDEDKDMVPSQKFLSSVLDSWLASINYLHKQRMVYSRSVLDSKAKVWRGIWNAEAPAKCSSVAWRACKEELLVKSLLVEKRILDDATCPCCGNGAETTALALLHCEEIKRVWFASPLGLRVESLSEVTSVSQLIEQCVCVLDEKAMGMVCAIIWSLWYRRNVRLWEGKKLDCKQVMAIAWSVIARQKWVPPPVHHVKANFGAVVRDNVGTGMGVVFRNSLGVALASGTNLLEEETYEPEIGGALCYKWAVEQSGELGFSNVIFETDCKVLHTQWNLISEGKGSSGISYLDSLLEDCKVMIDGTGSSFSLVRPTANKVAQRLAAAAFDYGEKIWMNVVPEEASLDLQSDMAASADK</sequence>
<feature type="domain" description="Reverse transcriptase zinc-binding" evidence="2">
    <location>
        <begin position="344"/>
        <end position="414"/>
    </location>
</feature>
<dbReference type="Proteomes" id="UP001374584">
    <property type="component" value="Unassembled WGS sequence"/>
</dbReference>
<feature type="domain" description="Reverse transcriptase zinc-binding" evidence="2">
    <location>
        <begin position="14"/>
        <end position="78"/>
    </location>
</feature>
<dbReference type="Pfam" id="PF13966">
    <property type="entry name" value="zf-RVT"/>
    <property type="match status" value="2"/>
</dbReference>
<dbReference type="InterPro" id="IPR002156">
    <property type="entry name" value="RNaseH_domain"/>
</dbReference>
<feature type="domain" description="RNase H type-1" evidence="1">
    <location>
        <begin position="168"/>
        <end position="288"/>
    </location>
</feature>
<dbReference type="InterPro" id="IPR026960">
    <property type="entry name" value="RVT-Znf"/>
</dbReference>
<evidence type="ECO:0000259" key="2">
    <source>
        <dbReference type="Pfam" id="PF13966"/>
    </source>
</evidence>
<feature type="domain" description="RNase H type-1" evidence="1">
    <location>
        <begin position="504"/>
        <end position="626"/>
    </location>
</feature>
<dbReference type="Pfam" id="PF13456">
    <property type="entry name" value="RVT_3"/>
    <property type="match status" value="2"/>
</dbReference>
<accession>A0AAN9MM15</accession>
<dbReference type="PANTHER" id="PTHR47074:SF48">
    <property type="entry name" value="POLYNUCLEOTIDYL TRANSFERASE, RIBONUCLEASE H-LIKE SUPERFAMILY PROTEIN"/>
    <property type="match status" value="1"/>
</dbReference>
<protein>
    <recommendedName>
        <fullName evidence="5">RNase H type-1 domain-containing protein</fullName>
    </recommendedName>
</protein>
<dbReference type="PANTHER" id="PTHR47074">
    <property type="entry name" value="BNAC02G40300D PROTEIN"/>
    <property type="match status" value="1"/>
</dbReference>
<proteinExistence type="predicted"/>
<comment type="caution">
    <text evidence="3">The sequence shown here is derived from an EMBL/GenBank/DDBJ whole genome shotgun (WGS) entry which is preliminary data.</text>
</comment>
<dbReference type="EMBL" id="JAYMYR010000006">
    <property type="protein sequence ID" value="KAK7355314.1"/>
    <property type="molecule type" value="Genomic_DNA"/>
</dbReference>
<keyword evidence="4" id="KW-1185">Reference proteome</keyword>